<organism evidence="4 5">
    <name type="scientific">Paractinoplanes toevensis</name>
    <dbReference type="NCBI Taxonomy" id="571911"/>
    <lineage>
        <taxon>Bacteria</taxon>
        <taxon>Bacillati</taxon>
        <taxon>Actinomycetota</taxon>
        <taxon>Actinomycetes</taxon>
        <taxon>Micromonosporales</taxon>
        <taxon>Micromonosporaceae</taxon>
        <taxon>Paractinoplanes</taxon>
    </lineage>
</organism>
<sequence>MSLFLLQFEGNLAADPELVFTRSGQQVCRLRVVHNRRRKNADGQWEDGVPMFVGVSAWGPLAERCAELEKGNTVVVDARDIDPYPFLRQDGDPGAVLQCNANNVSLSMRFTGAKALPKQTPDAPDWTFDGQDPAPELEPEMANAA</sequence>
<dbReference type="Proteomes" id="UP000677082">
    <property type="component" value="Unassembled WGS sequence"/>
</dbReference>
<reference evidence="4 5" key="1">
    <citation type="submission" date="2021-03" db="EMBL/GenBank/DDBJ databases">
        <title>Whole genome shotgun sequence of Actinoplanes toevensis NBRC 105298.</title>
        <authorList>
            <person name="Komaki H."/>
            <person name="Tamura T."/>
        </authorList>
    </citation>
    <scope>NUCLEOTIDE SEQUENCE [LARGE SCALE GENOMIC DNA]</scope>
    <source>
        <strain evidence="4 5">NBRC 105298</strain>
    </source>
</reference>
<evidence type="ECO:0000256" key="3">
    <source>
        <dbReference type="SAM" id="MobiDB-lite"/>
    </source>
</evidence>
<evidence type="ECO:0000313" key="4">
    <source>
        <dbReference type="EMBL" id="GIM98057.1"/>
    </source>
</evidence>
<keyword evidence="5" id="KW-1185">Reference proteome</keyword>
<evidence type="ECO:0000313" key="5">
    <source>
        <dbReference type="Proteomes" id="UP000677082"/>
    </source>
</evidence>
<dbReference type="EMBL" id="BOQN01000177">
    <property type="protein sequence ID" value="GIM98057.1"/>
    <property type="molecule type" value="Genomic_DNA"/>
</dbReference>
<dbReference type="RefSeq" id="WP_213013677.1">
    <property type="nucleotide sequence ID" value="NZ_BOQN01000177.1"/>
</dbReference>
<dbReference type="InterPro" id="IPR012340">
    <property type="entry name" value="NA-bd_OB-fold"/>
</dbReference>
<keyword evidence="1 2" id="KW-0238">DNA-binding</keyword>
<evidence type="ECO:0008006" key="6">
    <source>
        <dbReference type="Google" id="ProtNLM"/>
    </source>
</evidence>
<name>A0A919WDC5_9ACTN</name>
<gene>
    <name evidence="4" type="ORF">Ato02nite_098500</name>
</gene>
<feature type="region of interest" description="Disordered" evidence="3">
    <location>
        <begin position="116"/>
        <end position="145"/>
    </location>
</feature>
<dbReference type="SUPFAM" id="SSF50249">
    <property type="entry name" value="Nucleic acid-binding proteins"/>
    <property type="match status" value="1"/>
</dbReference>
<dbReference type="AlphaFoldDB" id="A0A919WDC5"/>
<evidence type="ECO:0000256" key="1">
    <source>
        <dbReference type="ARBA" id="ARBA00023125"/>
    </source>
</evidence>
<accession>A0A919WDC5</accession>
<dbReference type="Pfam" id="PF00436">
    <property type="entry name" value="SSB"/>
    <property type="match status" value="1"/>
</dbReference>
<dbReference type="PROSITE" id="PS50935">
    <property type="entry name" value="SSB"/>
    <property type="match status" value="1"/>
</dbReference>
<dbReference type="GO" id="GO:0003697">
    <property type="term" value="F:single-stranded DNA binding"/>
    <property type="evidence" value="ECO:0007669"/>
    <property type="project" value="InterPro"/>
</dbReference>
<protein>
    <recommendedName>
        <fullName evidence="6">Single-stranded DNA-binding protein</fullName>
    </recommendedName>
</protein>
<dbReference type="Gene3D" id="2.40.50.140">
    <property type="entry name" value="Nucleic acid-binding proteins"/>
    <property type="match status" value="1"/>
</dbReference>
<dbReference type="CDD" id="cd04496">
    <property type="entry name" value="SSB_OBF"/>
    <property type="match status" value="1"/>
</dbReference>
<evidence type="ECO:0000256" key="2">
    <source>
        <dbReference type="PROSITE-ProRule" id="PRU00252"/>
    </source>
</evidence>
<proteinExistence type="predicted"/>
<dbReference type="InterPro" id="IPR000424">
    <property type="entry name" value="Primosome_PriB/ssb"/>
</dbReference>
<comment type="caution">
    <text evidence="4">The sequence shown here is derived from an EMBL/GenBank/DDBJ whole genome shotgun (WGS) entry which is preliminary data.</text>
</comment>